<dbReference type="EMBL" id="CAADEW010000080">
    <property type="protein sequence ID" value="VFJ58271.1"/>
    <property type="molecule type" value="Genomic_DNA"/>
</dbReference>
<sequence>MADRAAETLYEHGDIKPLCDFIEQKYFKVFSNRDYASANELTVKTAFPTLLSNDTLYIMESEAEIQRGHTDLTMIVRPDMRQYRFVRDVLWSMGRQKERSAPLRGTYDRRCW</sequence>
<protein>
    <submittedName>
        <fullName evidence="1">Uncharacterized protein</fullName>
    </submittedName>
</protein>
<reference evidence="1" key="1">
    <citation type="submission" date="2019-02" db="EMBL/GenBank/DDBJ databases">
        <authorList>
            <person name="Gruber-Vodicka R. H."/>
            <person name="Seah K. B. B."/>
        </authorList>
    </citation>
    <scope>NUCLEOTIDE SEQUENCE</scope>
    <source>
        <strain evidence="1">BECK_BZ15</strain>
    </source>
</reference>
<organism evidence="1">
    <name type="scientific">Candidatus Kentrum sp. FW</name>
    <dbReference type="NCBI Taxonomy" id="2126338"/>
    <lineage>
        <taxon>Bacteria</taxon>
        <taxon>Pseudomonadati</taxon>
        <taxon>Pseudomonadota</taxon>
        <taxon>Gammaproteobacteria</taxon>
        <taxon>Candidatus Kentrum</taxon>
    </lineage>
</organism>
<name>A0A450SWA1_9GAMM</name>
<evidence type="ECO:0000313" key="1">
    <source>
        <dbReference type="EMBL" id="VFJ58271.1"/>
    </source>
</evidence>
<gene>
    <name evidence="1" type="ORF">BECKFW1821A_GA0114235_10803</name>
</gene>
<accession>A0A450SWA1</accession>
<proteinExistence type="predicted"/>
<dbReference type="AlphaFoldDB" id="A0A450SWA1"/>